<proteinExistence type="predicted"/>
<name>A0A6M0SHA2_9CYAN</name>
<dbReference type="AlphaFoldDB" id="A0A6M0SHA2"/>
<dbReference type="InterPro" id="IPR027417">
    <property type="entry name" value="P-loop_NTPase"/>
</dbReference>
<evidence type="ECO:0000313" key="3">
    <source>
        <dbReference type="Proteomes" id="UP000473574"/>
    </source>
</evidence>
<dbReference type="GO" id="GO:0008233">
    <property type="term" value="F:peptidase activity"/>
    <property type="evidence" value="ECO:0007669"/>
    <property type="project" value="UniProtKB-KW"/>
</dbReference>
<dbReference type="InterPro" id="IPR009003">
    <property type="entry name" value="Peptidase_S1_PA"/>
</dbReference>
<dbReference type="Gene3D" id="3.40.50.300">
    <property type="entry name" value="P-loop containing nucleotide triphosphate hydrolases"/>
    <property type="match status" value="1"/>
</dbReference>
<dbReference type="PROSITE" id="PS00018">
    <property type="entry name" value="EF_HAND_1"/>
    <property type="match status" value="1"/>
</dbReference>
<dbReference type="Pfam" id="PF20703">
    <property type="entry name" value="nSTAND1"/>
    <property type="match status" value="1"/>
</dbReference>
<dbReference type="Proteomes" id="UP000473574">
    <property type="component" value="Unassembled WGS sequence"/>
</dbReference>
<dbReference type="EMBL" id="QZCE01000002">
    <property type="protein sequence ID" value="NEZ67865.1"/>
    <property type="molecule type" value="Genomic_DNA"/>
</dbReference>
<accession>A0A6M0SHA2</accession>
<organism evidence="2 3">
    <name type="scientific">Adonisia turfae CCMR0082</name>
    <dbReference type="NCBI Taxonomy" id="2304604"/>
    <lineage>
        <taxon>Bacteria</taxon>
        <taxon>Bacillati</taxon>
        <taxon>Cyanobacteriota</taxon>
        <taxon>Adonisia</taxon>
        <taxon>Adonisia turfae</taxon>
    </lineage>
</organism>
<dbReference type="GO" id="GO:0006508">
    <property type="term" value="P:proteolysis"/>
    <property type="evidence" value="ECO:0007669"/>
    <property type="project" value="UniProtKB-KW"/>
</dbReference>
<sequence length="913" mass="103762">MKRGLDNSLIRIYDANERCVGIGVLISKKYFLTCAHVVADALGLERTVSRAPKGIIRLDFPFLIEHELLTAQVVEEGWQPMRRDVSTRPQRGEDIAVLRLHREAPKAAYLSQFVQTEQLENHEIEVYGVPVGNPQGVWAGGQLVNKLPNGWMQLESSSQLGYRIEPGFSGSPIWDKELQAVVGITVATDPRRPDARVGFAIPTEMLALAWPDLAEQAIPSCPYRGLFAFREQDARFFFGRTQLVESLIQSFNNQAFTTVIGPSGSGKTSIIFAGLIPRLRTARQWLIETFRPGDRPFWNLAAIFVKLLEPNLRETDQLSERIKQAELLAQGQLKIQDILSRLLEKYPEQQLLLVIDQFEELYTLCPKPEERQNFLNQILVIAKHPPFCKVIVSLRADFMGFALSDSTLAKALQHGDIKVGPMTPDELRKAIIEPANLLGIAFEEGLVDLLISKVAEEPGSLPLLEFTLKQLWSRQRHGRLTFEAYKDPEIGGVETALVNYASDIYSRFSEADKRQARRILVQLVRPGEGTDDTRRLATRSDLGEESWDLITKRGGLADSRLVVTGRNAGGQETVEVVHEALIQKWDLLKGWMEDDRRFRTWQEQFRVNVRQWNETNKDKATLLRGKPLTDASAWKRQRPYEFSQSESSYIQRSLIRERIRQCSFFSIGVILSALTVFGQRQFAGRQFQQQFSAVLIAGSTEPSYIHILPRAIQIANQRVNSDEIDEAIEIHKNVLKAVQTFEESASVENRNRLTEKDLRKLRMIKETAERELVDIISQYYIPQLQNDLSESPPHIGFSKKNAKFTDFEHQFTGALKTTYRILLRKPGLGADEDDDGRLGLEEILYLPCGTLKEIEELWHLATKNDCGFYGEDFYESTTCDELSGETLSYRLFESVDAIEKRITSCPNFKASKA</sequence>
<gene>
    <name evidence="2" type="ORF">D0962_34800</name>
</gene>
<dbReference type="InterPro" id="IPR018247">
    <property type="entry name" value="EF_Hand_1_Ca_BS"/>
</dbReference>
<evidence type="ECO:0000259" key="1">
    <source>
        <dbReference type="Pfam" id="PF20703"/>
    </source>
</evidence>
<comment type="caution">
    <text evidence="2">The sequence shown here is derived from an EMBL/GenBank/DDBJ whole genome shotgun (WGS) entry which is preliminary data.</text>
</comment>
<reference evidence="2 3" key="1">
    <citation type="journal article" date="2020" name="Microb. Ecol.">
        <title>Ecogenomics of the Marine Benthic Filamentous Cyanobacterium Adonisia.</title>
        <authorList>
            <person name="Walter J.M."/>
            <person name="Coutinho F.H."/>
            <person name="Leomil L."/>
            <person name="Hargreaves P.I."/>
            <person name="Campeao M.E."/>
            <person name="Vieira V.V."/>
            <person name="Silva B.S."/>
            <person name="Fistarol G.O."/>
            <person name="Salomon P.S."/>
            <person name="Sawabe T."/>
            <person name="Mino S."/>
            <person name="Hosokawa M."/>
            <person name="Miyashita H."/>
            <person name="Maruyama F."/>
            <person name="van Verk M.C."/>
            <person name="Dutilh B.E."/>
            <person name="Thompson C.C."/>
            <person name="Thompson F.L."/>
        </authorList>
    </citation>
    <scope>NUCLEOTIDE SEQUENCE [LARGE SCALE GENOMIC DNA]</scope>
    <source>
        <strain evidence="2 3">CCMR0082</strain>
    </source>
</reference>
<dbReference type="RefSeq" id="WP_163671143.1">
    <property type="nucleotide sequence ID" value="NZ_QZCE01000002.1"/>
</dbReference>
<protein>
    <submittedName>
        <fullName evidence="2">Serine protease</fullName>
    </submittedName>
</protein>
<keyword evidence="2" id="KW-0645">Protease</keyword>
<evidence type="ECO:0000313" key="2">
    <source>
        <dbReference type="EMBL" id="NEZ67865.1"/>
    </source>
</evidence>
<dbReference type="InterPro" id="IPR037215">
    <property type="entry name" value="GUN4-like_sf"/>
</dbReference>
<feature type="domain" description="Novel STAND NTPase 1" evidence="1">
    <location>
        <begin position="222"/>
        <end position="619"/>
    </location>
</feature>
<dbReference type="SUPFAM" id="SSF140869">
    <property type="entry name" value="GUN4-like"/>
    <property type="match status" value="1"/>
</dbReference>
<dbReference type="Pfam" id="PF13365">
    <property type="entry name" value="Trypsin_2"/>
    <property type="match status" value="1"/>
</dbReference>
<dbReference type="InterPro" id="IPR049052">
    <property type="entry name" value="nSTAND1"/>
</dbReference>
<dbReference type="SUPFAM" id="SSF50494">
    <property type="entry name" value="Trypsin-like serine proteases"/>
    <property type="match status" value="1"/>
</dbReference>
<keyword evidence="2" id="KW-0378">Hydrolase</keyword>
<dbReference type="SUPFAM" id="SSF52540">
    <property type="entry name" value="P-loop containing nucleoside triphosphate hydrolases"/>
    <property type="match status" value="1"/>
</dbReference>
<dbReference type="Gene3D" id="2.40.10.120">
    <property type="match status" value="1"/>
</dbReference>